<protein>
    <recommendedName>
        <fullName evidence="6">6-cysteine protein</fullName>
    </recommendedName>
</protein>
<evidence type="ECO:0000256" key="2">
    <source>
        <dbReference type="SAM" id="Phobius"/>
    </source>
</evidence>
<dbReference type="Proteomes" id="UP001470230">
    <property type="component" value="Unassembled WGS sequence"/>
</dbReference>
<proteinExistence type="predicted"/>
<feature type="region of interest" description="Disordered" evidence="1">
    <location>
        <begin position="403"/>
        <end position="431"/>
    </location>
</feature>
<keyword evidence="5" id="KW-1185">Reference proteome</keyword>
<dbReference type="EMBL" id="JAPFFF010000005">
    <property type="protein sequence ID" value="KAK8889003.1"/>
    <property type="molecule type" value="Genomic_DNA"/>
</dbReference>
<feature type="transmembrane region" description="Helical" evidence="2">
    <location>
        <begin position="436"/>
        <end position="456"/>
    </location>
</feature>
<feature type="chain" id="PRO_5046027219" description="6-cysteine protein" evidence="3">
    <location>
        <begin position="20"/>
        <end position="465"/>
    </location>
</feature>
<gene>
    <name evidence="4" type="ORF">M9Y10_033745</name>
</gene>
<comment type="caution">
    <text evidence="4">The sequence shown here is derived from an EMBL/GenBank/DDBJ whole genome shotgun (WGS) entry which is preliminary data.</text>
</comment>
<keyword evidence="2" id="KW-0472">Membrane</keyword>
<accession>A0ABR2KDN6</accession>
<keyword evidence="2" id="KW-1133">Transmembrane helix</keyword>
<evidence type="ECO:0008006" key="6">
    <source>
        <dbReference type="Google" id="ProtNLM"/>
    </source>
</evidence>
<organism evidence="4 5">
    <name type="scientific">Tritrichomonas musculus</name>
    <dbReference type="NCBI Taxonomy" id="1915356"/>
    <lineage>
        <taxon>Eukaryota</taxon>
        <taxon>Metamonada</taxon>
        <taxon>Parabasalia</taxon>
        <taxon>Tritrichomonadida</taxon>
        <taxon>Tritrichomonadidae</taxon>
        <taxon>Tritrichomonas</taxon>
    </lineage>
</organism>
<evidence type="ECO:0000313" key="4">
    <source>
        <dbReference type="EMBL" id="KAK8889003.1"/>
    </source>
</evidence>
<sequence>MLLLFLCIFSYEFTMYEYGIKIVGKISTSFTVTNPDGETETIGGNPNTYLTKTIRRSDSSQFTYKYKFKDCSFEENGYITSNKIVPEVGDEYLQNICQKKYFPKLLEKTYLNVQNDIENKDVKFYNEKKNRICESTEVYFNADYYIKSSLCTDYVKIRTFRSYANEDYVEHITDNDVPAKCVEKPPSQTYYLKINNSLSESYKLFALRSGSYVEIQRGTTKTFKDTSTFTMNLYITSSKCPEYTFVGIHQASTSSSDVDVIDDNRVPDKCVDNSPPSQTYYLKIKNSLSESYKLFAQQSGSYVEILSGITKTFTDTSTFTMNLYITSSKCPEYTFVGIHQASTSSSDVDVIDDNRVPDKCVVTDEDESSKILKYTLSSTVNNIRRPMQIHIVKEAADGCIPSKNSPLESLSSSKDNSLEKSGTSNNRKNSKNSPNVMLIVGFVAAMAAIVAIVVIYKKNAGKSSQ</sequence>
<name>A0ABR2KDN6_9EUKA</name>
<evidence type="ECO:0000313" key="5">
    <source>
        <dbReference type="Proteomes" id="UP001470230"/>
    </source>
</evidence>
<reference evidence="4 5" key="1">
    <citation type="submission" date="2024-04" db="EMBL/GenBank/DDBJ databases">
        <title>Tritrichomonas musculus Genome.</title>
        <authorList>
            <person name="Alves-Ferreira E."/>
            <person name="Grigg M."/>
            <person name="Lorenzi H."/>
            <person name="Galac M."/>
        </authorList>
    </citation>
    <scope>NUCLEOTIDE SEQUENCE [LARGE SCALE GENOMIC DNA]</scope>
    <source>
        <strain evidence="4 5">EAF2021</strain>
    </source>
</reference>
<keyword evidence="3" id="KW-0732">Signal</keyword>
<keyword evidence="2" id="KW-0812">Transmembrane</keyword>
<feature type="signal peptide" evidence="3">
    <location>
        <begin position="1"/>
        <end position="19"/>
    </location>
</feature>
<evidence type="ECO:0000256" key="3">
    <source>
        <dbReference type="SAM" id="SignalP"/>
    </source>
</evidence>
<evidence type="ECO:0000256" key="1">
    <source>
        <dbReference type="SAM" id="MobiDB-lite"/>
    </source>
</evidence>